<dbReference type="PROSITE" id="PS00463">
    <property type="entry name" value="ZN2_CY6_FUNGAL_1"/>
    <property type="match status" value="1"/>
</dbReference>
<evidence type="ECO:0000256" key="6">
    <source>
        <dbReference type="SAM" id="MobiDB-lite"/>
    </source>
</evidence>
<dbReference type="GO" id="GO:0006351">
    <property type="term" value="P:DNA-templated transcription"/>
    <property type="evidence" value="ECO:0007669"/>
    <property type="project" value="InterPro"/>
</dbReference>
<dbReference type="InterPro" id="IPR050815">
    <property type="entry name" value="TF_fung"/>
</dbReference>
<dbReference type="SMART" id="SM00906">
    <property type="entry name" value="Fungal_trans"/>
    <property type="match status" value="1"/>
</dbReference>
<feature type="region of interest" description="Disordered" evidence="6">
    <location>
        <begin position="910"/>
        <end position="941"/>
    </location>
</feature>
<dbReference type="PANTHER" id="PTHR47338:SF5">
    <property type="entry name" value="ZN(II)2CYS6 TRANSCRIPTION FACTOR (EUROFUNG)"/>
    <property type="match status" value="1"/>
</dbReference>
<evidence type="ECO:0000256" key="3">
    <source>
        <dbReference type="ARBA" id="ARBA00023015"/>
    </source>
</evidence>
<evidence type="ECO:0000256" key="4">
    <source>
        <dbReference type="ARBA" id="ARBA00023163"/>
    </source>
</evidence>
<dbReference type="PANTHER" id="PTHR47338">
    <property type="entry name" value="ZN(II)2CYS6 TRANSCRIPTION FACTOR (EUROFUNG)-RELATED"/>
    <property type="match status" value="1"/>
</dbReference>
<dbReference type="InterPro" id="IPR007219">
    <property type="entry name" value="XnlR_reg_dom"/>
</dbReference>
<keyword evidence="2" id="KW-0479">Metal-binding</keyword>
<evidence type="ECO:0000256" key="5">
    <source>
        <dbReference type="ARBA" id="ARBA00023242"/>
    </source>
</evidence>
<gene>
    <name evidence="8" type="ORF">H4R34_001147</name>
</gene>
<dbReference type="EMBL" id="JANBQB010000046">
    <property type="protein sequence ID" value="KAJ1983633.1"/>
    <property type="molecule type" value="Genomic_DNA"/>
</dbReference>
<dbReference type="GO" id="GO:0000981">
    <property type="term" value="F:DNA-binding transcription factor activity, RNA polymerase II-specific"/>
    <property type="evidence" value="ECO:0007669"/>
    <property type="project" value="InterPro"/>
</dbReference>
<feature type="region of interest" description="Disordered" evidence="6">
    <location>
        <begin position="243"/>
        <end position="267"/>
    </location>
</feature>
<dbReference type="PROSITE" id="PS50048">
    <property type="entry name" value="ZN2_CY6_FUNGAL_2"/>
    <property type="match status" value="1"/>
</dbReference>
<dbReference type="InterPro" id="IPR036864">
    <property type="entry name" value="Zn2-C6_fun-type_DNA-bd_sf"/>
</dbReference>
<evidence type="ECO:0000256" key="1">
    <source>
        <dbReference type="ARBA" id="ARBA00004123"/>
    </source>
</evidence>
<dbReference type="Pfam" id="PF00172">
    <property type="entry name" value="Zn_clus"/>
    <property type="match status" value="1"/>
</dbReference>
<proteinExistence type="predicted"/>
<dbReference type="GO" id="GO:0003677">
    <property type="term" value="F:DNA binding"/>
    <property type="evidence" value="ECO:0007669"/>
    <property type="project" value="InterPro"/>
</dbReference>
<keyword evidence="9" id="KW-1185">Reference proteome</keyword>
<evidence type="ECO:0000256" key="2">
    <source>
        <dbReference type="ARBA" id="ARBA00022723"/>
    </source>
</evidence>
<protein>
    <recommendedName>
        <fullName evidence="7">Zn(2)-C6 fungal-type domain-containing protein</fullName>
    </recommendedName>
</protein>
<dbReference type="GO" id="GO:0005634">
    <property type="term" value="C:nucleus"/>
    <property type="evidence" value="ECO:0007669"/>
    <property type="project" value="UniProtKB-SubCell"/>
</dbReference>
<dbReference type="CDD" id="cd00067">
    <property type="entry name" value="GAL4"/>
    <property type="match status" value="1"/>
</dbReference>
<dbReference type="OrthoDB" id="39175at2759"/>
<accession>A0A9W8EF88</accession>
<organism evidence="8 9">
    <name type="scientific">Dimargaris verticillata</name>
    <dbReference type="NCBI Taxonomy" id="2761393"/>
    <lineage>
        <taxon>Eukaryota</taxon>
        <taxon>Fungi</taxon>
        <taxon>Fungi incertae sedis</taxon>
        <taxon>Zoopagomycota</taxon>
        <taxon>Kickxellomycotina</taxon>
        <taxon>Dimargaritomycetes</taxon>
        <taxon>Dimargaritales</taxon>
        <taxon>Dimargaritaceae</taxon>
        <taxon>Dimargaris</taxon>
    </lineage>
</organism>
<keyword evidence="4" id="KW-0804">Transcription</keyword>
<dbReference type="GO" id="GO:0008270">
    <property type="term" value="F:zinc ion binding"/>
    <property type="evidence" value="ECO:0007669"/>
    <property type="project" value="InterPro"/>
</dbReference>
<dbReference type="Gene3D" id="4.10.240.10">
    <property type="entry name" value="Zn(2)-C6 fungal-type DNA-binding domain"/>
    <property type="match status" value="1"/>
</dbReference>
<comment type="caution">
    <text evidence="8">The sequence shown here is derived from an EMBL/GenBank/DDBJ whole genome shotgun (WGS) entry which is preliminary data.</text>
</comment>
<dbReference type="AlphaFoldDB" id="A0A9W8EF88"/>
<feature type="compositionally biased region" description="Pro residues" evidence="6">
    <location>
        <begin position="164"/>
        <end position="175"/>
    </location>
</feature>
<comment type="subcellular location">
    <subcellularLocation>
        <location evidence="1">Nucleus</location>
    </subcellularLocation>
</comment>
<feature type="compositionally biased region" description="Low complexity" evidence="6">
    <location>
        <begin position="153"/>
        <end position="163"/>
    </location>
</feature>
<evidence type="ECO:0000313" key="9">
    <source>
        <dbReference type="Proteomes" id="UP001151582"/>
    </source>
</evidence>
<reference evidence="8" key="1">
    <citation type="submission" date="2022-07" db="EMBL/GenBank/DDBJ databases">
        <title>Phylogenomic reconstructions and comparative analyses of Kickxellomycotina fungi.</title>
        <authorList>
            <person name="Reynolds N.K."/>
            <person name="Stajich J.E."/>
            <person name="Barry K."/>
            <person name="Grigoriev I.V."/>
            <person name="Crous P."/>
            <person name="Smith M.E."/>
        </authorList>
    </citation>
    <scope>NUCLEOTIDE SEQUENCE</scope>
    <source>
        <strain evidence="8">RSA 567</strain>
    </source>
</reference>
<dbReference type="SMART" id="SM00066">
    <property type="entry name" value="GAL4"/>
    <property type="match status" value="1"/>
</dbReference>
<dbReference type="InterPro" id="IPR001138">
    <property type="entry name" value="Zn2Cys6_DnaBD"/>
</dbReference>
<dbReference type="Proteomes" id="UP001151582">
    <property type="component" value="Unassembled WGS sequence"/>
</dbReference>
<feature type="domain" description="Zn(2)-C6 fungal-type" evidence="7">
    <location>
        <begin position="22"/>
        <end position="52"/>
    </location>
</feature>
<feature type="compositionally biased region" description="Low complexity" evidence="6">
    <location>
        <begin position="123"/>
        <end position="138"/>
    </location>
</feature>
<dbReference type="SUPFAM" id="SSF57701">
    <property type="entry name" value="Zn2/Cys6 DNA-binding domain"/>
    <property type="match status" value="1"/>
</dbReference>
<evidence type="ECO:0000259" key="7">
    <source>
        <dbReference type="PROSITE" id="PS50048"/>
    </source>
</evidence>
<keyword evidence="5" id="KW-0539">Nucleus</keyword>
<dbReference type="CDD" id="cd12148">
    <property type="entry name" value="fungal_TF_MHR"/>
    <property type="match status" value="1"/>
</dbReference>
<name>A0A9W8EF88_9FUNG</name>
<keyword evidence="3" id="KW-0805">Transcription regulation</keyword>
<feature type="region of interest" description="Disordered" evidence="6">
    <location>
        <begin position="123"/>
        <end position="183"/>
    </location>
</feature>
<sequence length="941" mass="101480">MPATSATDLKESTGKRKRLTQACEGCRRKKVKCDGAKPRCRNCDRLNQDCNYVNTGRRGRTAGTSKARAKVAKPSPMPMAAAAASLKAMVPQLSTAASTATSPTALGPVMSLPIPAAGALPDPLIHPTLSSHPSPSHTNGHSVLPGPGPLEDAPLPATASLPGAPAPLPPPPLSSTPPKHSPSYTALSRMAMVQTLEKNLDECIRAMNCSLHLGNTSGLTYRSPFFPKIPGLVRSPANYEAPTLTASPAKSSAAIHPTDAAPPPNWDSDPDLGLLLTTFFRYGHQAVPVVDRTRFQDSLRAQQPVPVLVYSMCAFATNYLAVSAKVRQAKASKYVQLFQSAMTHAHNHPSVEHIQALLIMAHHETATANIYRAWNYSGQATRMTLALGLNVLDGEAGANHPSARNLPTDDAGLEWLRQVFWSCFLYDRFWSLELGFSNAIDEREICLYLPRVHPPWCPAEPGYQERYEHDEASAVIDANDVGKIETMQSGQAVGPDVFLIKLVTLFGDILRLRNRSEQFYHTYTAQISRQFATIDESLAAWALSLPEYLALEYIPTDLQPKLDGVIRDMRPIYEQLGQASVFPSDNEWAQDELGRCRGFILNLHAYYHVAIMFLHRCRILDADNHHPTIEATGLETSHSYERCYSAMTKVSEIAQHVLDLDARFVSPFLPFAFYHAALFLISFANYVPETEFVQHWQRIQQLRRALEHTQHCWGISKYYLQVLAVDHPDLPPGIDAAVNVGTSRMASPSTAATSADPLVAVSISELLATSMPQVMPTIGGLATAAPPPPAAAATPGYSLGLSSLPLTAAVDGRGPLKAPSLVIQHPYHQATLFVPPADIGHLYAASTSSSPLVSPANALMVEPPSYMSAVVNPAILQGSDGAATLGLVPGPAQAALAAGGLRPTMALSMDGVQPGPPVAWSHTAPSPVSRPPSQKKPEIVP</sequence>
<dbReference type="Pfam" id="PF04082">
    <property type="entry name" value="Fungal_trans"/>
    <property type="match status" value="1"/>
</dbReference>
<evidence type="ECO:0000313" key="8">
    <source>
        <dbReference type="EMBL" id="KAJ1983633.1"/>
    </source>
</evidence>